<dbReference type="PANTHER" id="PTHR31684">
    <property type="entry name" value="COILED-COIL DOMAIN-CONTAINING PROTEIN 43"/>
    <property type="match status" value="1"/>
</dbReference>
<dbReference type="PANTHER" id="PTHR31684:SF2">
    <property type="entry name" value="COILED-COIL DOMAIN-CONTAINING PROTEIN 43"/>
    <property type="match status" value="1"/>
</dbReference>
<comment type="caution">
    <text evidence="2">The sequence shown here is derived from an EMBL/GenBank/DDBJ whole genome shotgun (WGS) entry which is preliminary data.</text>
</comment>
<reference evidence="2 3" key="1">
    <citation type="submission" date="2017-11" db="EMBL/GenBank/DDBJ databases">
        <title>De novo assembly and phasing of dikaryotic genomes from two isolates of Puccinia coronata f. sp. avenae, the causal agent of oat crown rust.</title>
        <authorList>
            <person name="Miller M.E."/>
            <person name="Zhang Y."/>
            <person name="Omidvar V."/>
            <person name="Sperschneider J."/>
            <person name="Schwessinger B."/>
            <person name="Raley C."/>
            <person name="Palmer J.M."/>
            <person name="Garnica D."/>
            <person name="Upadhyaya N."/>
            <person name="Rathjen J."/>
            <person name="Taylor J.M."/>
            <person name="Park R.F."/>
            <person name="Dodds P.N."/>
            <person name="Hirsch C.D."/>
            <person name="Kianian S.F."/>
            <person name="Figueroa M."/>
        </authorList>
    </citation>
    <scope>NUCLEOTIDE SEQUENCE [LARGE SCALE GENOMIC DNA]</scope>
    <source>
        <strain evidence="2">12NC29</strain>
    </source>
</reference>
<evidence type="ECO:0000313" key="2">
    <source>
        <dbReference type="EMBL" id="PLW05676.1"/>
    </source>
</evidence>
<proteinExistence type="predicted"/>
<organism evidence="2 3">
    <name type="scientific">Puccinia coronata f. sp. avenae</name>
    <dbReference type="NCBI Taxonomy" id="200324"/>
    <lineage>
        <taxon>Eukaryota</taxon>
        <taxon>Fungi</taxon>
        <taxon>Dikarya</taxon>
        <taxon>Basidiomycota</taxon>
        <taxon>Pucciniomycotina</taxon>
        <taxon>Pucciniomycetes</taxon>
        <taxon>Pucciniales</taxon>
        <taxon>Pucciniaceae</taxon>
        <taxon>Puccinia</taxon>
    </lineage>
</organism>
<keyword evidence="3" id="KW-1185">Reference proteome</keyword>
<dbReference type="InterPro" id="IPR037666">
    <property type="entry name" value="CCDC43"/>
</dbReference>
<dbReference type="OrthoDB" id="2507319at2759"/>
<protein>
    <recommendedName>
        <fullName evidence="4">Coiled-coil domain-containing protein 43</fullName>
    </recommendedName>
</protein>
<gene>
    <name evidence="2" type="ORF">PCANC_27448</name>
</gene>
<feature type="compositionally biased region" description="Basic and acidic residues" evidence="1">
    <location>
        <begin position="74"/>
        <end position="88"/>
    </location>
</feature>
<evidence type="ECO:0008006" key="4">
    <source>
        <dbReference type="Google" id="ProtNLM"/>
    </source>
</evidence>
<evidence type="ECO:0000313" key="3">
    <source>
        <dbReference type="Proteomes" id="UP000235388"/>
    </source>
</evidence>
<feature type="region of interest" description="Disordered" evidence="1">
    <location>
        <begin position="60"/>
        <end position="88"/>
    </location>
</feature>
<sequence>MNKFLAKAIRAVIQSFEGQLDSLSSDESTIEYVADLLADRDITADEKQETIQGILELHLCDPSSRSTGDGPGTDESKLPKTIEESVEDLIHQADLYMSERAGAGEESDSTSRSGSGKSTGSGSSSTRKREMEEEEDERRKEMARRKALVNVYGKVQTEEASSSSSTALKQNLRQKSIAADPDDEEGIDKHLLDQELKLLDMKKPSAKKPSPKNTPIQMLIAPPFFLFDTRPGEELLLRPNLNTKIVEHEEKLKKQELSSKARLKMEKDRADLNKQKENQLKKKMDARAKAKKLERRA</sequence>
<dbReference type="AlphaFoldDB" id="A0A2N5RXF4"/>
<feature type="compositionally biased region" description="Basic and acidic residues" evidence="1">
    <location>
        <begin position="264"/>
        <end position="288"/>
    </location>
</feature>
<dbReference type="Proteomes" id="UP000235388">
    <property type="component" value="Unassembled WGS sequence"/>
</dbReference>
<accession>A0A2N5RXF4</accession>
<feature type="region of interest" description="Disordered" evidence="1">
    <location>
        <begin position="264"/>
        <end position="297"/>
    </location>
</feature>
<feature type="compositionally biased region" description="Low complexity" evidence="1">
    <location>
        <begin position="110"/>
        <end position="125"/>
    </location>
</feature>
<dbReference type="EMBL" id="PGCJ01001405">
    <property type="protein sequence ID" value="PLW05676.1"/>
    <property type="molecule type" value="Genomic_DNA"/>
</dbReference>
<name>A0A2N5RXF4_9BASI</name>
<evidence type="ECO:0000256" key="1">
    <source>
        <dbReference type="SAM" id="MobiDB-lite"/>
    </source>
</evidence>
<feature type="region of interest" description="Disordered" evidence="1">
    <location>
        <begin position="101"/>
        <end position="190"/>
    </location>
</feature>
<feature type="compositionally biased region" description="Low complexity" evidence="1">
    <location>
        <begin position="158"/>
        <end position="167"/>
    </location>
</feature>